<dbReference type="Proteomes" id="UP001216579">
    <property type="component" value="Unassembled WGS sequence"/>
</dbReference>
<accession>A0ABT5ZUI4</accession>
<evidence type="ECO:0008006" key="3">
    <source>
        <dbReference type="Google" id="ProtNLM"/>
    </source>
</evidence>
<evidence type="ECO:0000313" key="2">
    <source>
        <dbReference type="Proteomes" id="UP001216579"/>
    </source>
</evidence>
<sequence>MPSRRHAFMPRAAAITTGLALLVVALGIYSVASSAQTAPLSFSYRSMGKDGYINQVLTITNHKSVNFAPDLAVTPEDSLGQVLPDLRVTTAFGSDRGNLVVPPNGTSFDILAFHGSASAKVRKVKVQIKALNQVDSPAGPETVATQAADANGQPVNKFADFDQVFLMNPNKTPVTVRIAYLVYDQPPSNVPQQTISVTPIGGLIEVPAQGSTVVHVFGAAKAAVHKYSNGPAVSLKAYLSR</sequence>
<protein>
    <recommendedName>
        <fullName evidence="3">Molecular chaperone</fullName>
    </recommendedName>
</protein>
<dbReference type="EMBL" id="JARJBC010000026">
    <property type="protein sequence ID" value="MDF3293396.1"/>
    <property type="molecule type" value="Genomic_DNA"/>
</dbReference>
<dbReference type="RefSeq" id="WP_276096325.1">
    <property type="nucleotide sequence ID" value="NZ_JARJBC010000026.1"/>
</dbReference>
<name>A0ABT5ZUI4_9ACTN</name>
<reference evidence="1 2" key="1">
    <citation type="submission" date="2023-03" db="EMBL/GenBank/DDBJ databases">
        <title>Draft genome sequence of Streptomyces sp. RB6PN23 isolated from peat swamp forest in Thailand.</title>
        <authorList>
            <person name="Klaysubun C."/>
            <person name="Duangmal K."/>
        </authorList>
    </citation>
    <scope>NUCLEOTIDE SEQUENCE [LARGE SCALE GENOMIC DNA]</scope>
    <source>
        <strain evidence="1 2">RB6PN23</strain>
    </source>
</reference>
<gene>
    <name evidence="1" type="ORF">P3G67_30140</name>
</gene>
<keyword evidence="2" id="KW-1185">Reference proteome</keyword>
<organism evidence="1 2">
    <name type="scientific">Streptomyces silvisoli</name>
    <dbReference type="NCBI Taxonomy" id="3034235"/>
    <lineage>
        <taxon>Bacteria</taxon>
        <taxon>Bacillati</taxon>
        <taxon>Actinomycetota</taxon>
        <taxon>Actinomycetes</taxon>
        <taxon>Kitasatosporales</taxon>
        <taxon>Streptomycetaceae</taxon>
        <taxon>Streptomyces</taxon>
    </lineage>
</organism>
<evidence type="ECO:0000313" key="1">
    <source>
        <dbReference type="EMBL" id="MDF3293396.1"/>
    </source>
</evidence>
<comment type="caution">
    <text evidence="1">The sequence shown here is derived from an EMBL/GenBank/DDBJ whole genome shotgun (WGS) entry which is preliminary data.</text>
</comment>
<proteinExistence type="predicted"/>